<comment type="caution">
    <text evidence="9">The sequence shown here is derived from an EMBL/GenBank/DDBJ whole genome shotgun (WGS) entry which is preliminary data.</text>
</comment>
<dbReference type="PANTHER" id="PTHR43453">
    <property type="entry name" value="RRNA METHYLASE-LIKE"/>
    <property type="match status" value="1"/>
</dbReference>
<evidence type="ECO:0000313" key="9">
    <source>
        <dbReference type="EMBL" id="GFH54712.1"/>
    </source>
</evidence>
<feature type="domain" description="tRNA/rRNA methyltransferase SpoU type" evidence="8">
    <location>
        <begin position="146"/>
        <end position="291"/>
    </location>
</feature>
<evidence type="ECO:0000256" key="7">
    <source>
        <dbReference type="SAM" id="MobiDB-lite"/>
    </source>
</evidence>
<dbReference type="GO" id="GO:0000049">
    <property type="term" value="F:tRNA binding"/>
    <property type="evidence" value="ECO:0007669"/>
    <property type="project" value="UniProtKB-KW"/>
</dbReference>
<dbReference type="Pfam" id="PF00588">
    <property type="entry name" value="SpoU_methylase"/>
    <property type="match status" value="1"/>
</dbReference>
<dbReference type="EMBL" id="BLLK01000047">
    <property type="protein sequence ID" value="GFH54712.1"/>
    <property type="molecule type" value="Genomic_DNA"/>
</dbReference>
<evidence type="ECO:0000256" key="4">
    <source>
        <dbReference type="ARBA" id="ARBA00022691"/>
    </source>
</evidence>
<dbReference type="GO" id="GO:0002938">
    <property type="term" value="P:tRNA guanine ribose methylation"/>
    <property type="evidence" value="ECO:0007669"/>
    <property type="project" value="TreeGrafter"/>
</dbReference>
<dbReference type="CDD" id="cd18092">
    <property type="entry name" value="SpoU-like_TrmH"/>
    <property type="match status" value="1"/>
</dbReference>
<protein>
    <submittedName>
        <fullName evidence="9">SpoU_methylase-domain-containing protein</fullName>
    </submittedName>
</protein>
<gene>
    <name evidence="9" type="ORF">CTEN210_11188</name>
</gene>
<evidence type="ECO:0000256" key="2">
    <source>
        <dbReference type="ARBA" id="ARBA00022603"/>
    </source>
</evidence>
<dbReference type="PANTHER" id="PTHR43453:SF1">
    <property type="entry name" value="TRNA_RRNA METHYLTRANSFERASE SPOU TYPE DOMAIN-CONTAINING PROTEIN"/>
    <property type="match status" value="1"/>
</dbReference>
<evidence type="ECO:0000256" key="1">
    <source>
        <dbReference type="ARBA" id="ARBA00022555"/>
    </source>
</evidence>
<evidence type="ECO:0000256" key="6">
    <source>
        <dbReference type="ARBA" id="ARBA00022884"/>
    </source>
</evidence>
<keyword evidence="4" id="KW-0949">S-adenosyl-L-methionine</keyword>
<accession>A0AAD3CZ81</accession>
<keyword evidence="5" id="KW-0819">tRNA processing</keyword>
<reference evidence="9 10" key="1">
    <citation type="journal article" date="2021" name="Sci. Rep.">
        <title>The genome of the diatom Chaetoceros tenuissimus carries an ancient integrated fragment of an extant virus.</title>
        <authorList>
            <person name="Hongo Y."/>
            <person name="Kimura K."/>
            <person name="Takaki Y."/>
            <person name="Yoshida Y."/>
            <person name="Baba S."/>
            <person name="Kobayashi G."/>
            <person name="Nagasaki K."/>
            <person name="Hano T."/>
            <person name="Tomaru Y."/>
        </authorList>
    </citation>
    <scope>NUCLEOTIDE SEQUENCE [LARGE SCALE GENOMIC DNA]</scope>
    <source>
        <strain evidence="9 10">NIES-3715</strain>
    </source>
</reference>
<dbReference type="InterPro" id="IPR033671">
    <property type="entry name" value="TrmH"/>
</dbReference>
<feature type="region of interest" description="Disordered" evidence="7">
    <location>
        <begin position="71"/>
        <end position="93"/>
    </location>
</feature>
<dbReference type="InterPro" id="IPR029028">
    <property type="entry name" value="Alpha/beta_knot_MTases"/>
</dbReference>
<evidence type="ECO:0000256" key="5">
    <source>
        <dbReference type="ARBA" id="ARBA00022694"/>
    </source>
</evidence>
<dbReference type="GO" id="GO:0008173">
    <property type="term" value="F:RNA methyltransferase activity"/>
    <property type="evidence" value="ECO:0007669"/>
    <property type="project" value="InterPro"/>
</dbReference>
<evidence type="ECO:0000313" key="10">
    <source>
        <dbReference type="Proteomes" id="UP001054902"/>
    </source>
</evidence>
<name>A0AAD3CZ81_9STRA</name>
<evidence type="ECO:0000259" key="8">
    <source>
        <dbReference type="Pfam" id="PF00588"/>
    </source>
</evidence>
<proteinExistence type="predicted"/>
<dbReference type="InterPro" id="IPR001537">
    <property type="entry name" value="SpoU_MeTrfase"/>
</dbReference>
<evidence type="ECO:0000256" key="3">
    <source>
        <dbReference type="ARBA" id="ARBA00022679"/>
    </source>
</evidence>
<dbReference type="Proteomes" id="UP001054902">
    <property type="component" value="Unassembled WGS sequence"/>
</dbReference>
<keyword evidence="6" id="KW-0694">RNA-binding</keyword>
<dbReference type="Gene3D" id="3.40.1280.10">
    <property type="match status" value="1"/>
</dbReference>
<keyword evidence="1" id="KW-0820">tRNA-binding</keyword>
<dbReference type="AlphaFoldDB" id="A0AAD3CZ81"/>
<keyword evidence="3" id="KW-0808">Transferase</keyword>
<dbReference type="SUPFAM" id="SSF75217">
    <property type="entry name" value="alpha/beta knot"/>
    <property type="match status" value="1"/>
</dbReference>
<organism evidence="9 10">
    <name type="scientific">Chaetoceros tenuissimus</name>
    <dbReference type="NCBI Taxonomy" id="426638"/>
    <lineage>
        <taxon>Eukaryota</taxon>
        <taxon>Sar</taxon>
        <taxon>Stramenopiles</taxon>
        <taxon>Ochrophyta</taxon>
        <taxon>Bacillariophyta</taxon>
        <taxon>Coscinodiscophyceae</taxon>
        <taxon>Chaetocerotophycidae</taxon>
        <taxon>Chaetocerotales</taxon>
        <taxon>Chaetocerotaceae</taxon>
        <taxon>Chaetoceros</taxon>
    </lineage>
</organism>
<keyword evidence="2" id="KW-0489">Methyltransferase</keyword>
<keyword evidence="10" id="KW-1185">Reference proteome</keyword>
<dbReference type="InterPro" id="IPR029026">
    <property type="entry name" value="tRNA_m1G_MTases_N"/>
</dbReference>
<sequence length="351" mass="39762">MSIIATIAFKTAMPVRRVGQMQVTTRLFALGKKTRRSRKEEQERLGDVHTGLSWEHYDFSLNPKQEKRFKNSSNSIAANEQLDADEEAKEDKRHAEEMNYINEAYRKLDPEIVAKATEIIEPFINEDRLERVQSVLKQRTRRSKFLFENPSNPSNCWACLRTIDSFGVQNVDLIIDSGMYAGKQALNQKRGMRTAMGSAQWLTLTNHGTTEAAIKHIREVEGYKIYASDLNPNAKDVREVDWDDGPICIVMGNEDRGISEEMRELADETFYLPMCGFAESFNLSVATSITLAHMSAKSGDGKGPLRPGDLEEHEYNCLYLKGLLNSLPQKRTGQALLKQNGIVLPDSIREI</sequence>